<dbReference type="GO" id="GO:0072344">
    <property type="term" value="P:rescue of stalled ribosome"/>
    <property type="evidence" value="ECO:0007669"/>
    <property type="project" value="UniProtKB-UniRule"/>
</dbReference>
<keyword evidence="9" id="KW-1185">Reference proteome</keyword>
<evidence type="ECO:0000256" key="4">
    <source>
        <dbReference type="ARBA" id="ARBA00022801"/>
    </source>
</evidence>
<comment type="caution">
    <text evidence="8">The sequence shown here is derived from an EMBL/GenBank/DDBJ whole genome shotgun (WGS) entry which is preliminary data.</text>
</comment>
<keyword evidence="3 6" id="KW-0255">Endonuclease</keyword>
<sequence>MKKKTSILSNKDSPQDEISFTSLFDGVKPVKHDRYELSPEDRIVQLKQRQFSSAATDKKANALFEFSDGFEASFSSTGPLKYVADGERTDRVRQLRSGEITPELIADLHGLNAEAAKNEIAALLFEAHRKHYSCVCVMHGIGTGTLKRKVPSWLIQHPYVTGFHQATLEWGGNSALLVLIKQSEEHNKYD</sequence>
<dbReference type="InterPro" id="IPR002625">
    <property type="entry name" value="Smr_dom"/>
</dbReference>
<dbReference type="Gene3D" id="3.30.1370.110">
    <property type="match status" value="1"/>
</dbReference>
<dbReference type="GO" id="GO:0004521">
    <property type="term" value="F:RNA endonuclease activity"/>
    <property type="evidence" value="ECO:0007669"/>
    <property type="project" value="UniProtKB-UniRule"/>
</dbReference>
<reference evidence="9" key="1">
    <citation type="journal article" date="2014" name="Environ. Microbiol.">
        <title>Comparative genomics of the marine bacterial genus Glaciecola reveals the high degree of genomic diversity and genomic characteristic for cold adaptation.</title>
        <authorList>
            <person name="Qin Q.L."/>
            <person name="Xie B.B."/>
            <person name="Yu Y."/>
            <person name="Shu Y.L."/>
            <person name="Rong J.C."/>
            <person name="Zhang Y.J."/>
            <person name="Zhao D.L."/>
            <person name="Chen X.L."/>
            <person name="Zhang X.Y."/>
            <person name="Chen B."/>
            <person name="Zhou B.C."/>
            <person name="Zhang Y.Z."/>
        </authorList>
    </citation>
    <scope>NUCLEOTIDE SEQUENCE [LARGE SCALE GENOMIC DNA]</scope>
    <source>
        <strain evidence="9">ACAM 615</strain>
    </source>
</reference>
<protein>
    <recommendedName>
        <fullName evidence="6">Ribosome rescue factor SmrB</fullName>
        <ecNumber evidence="6">3.1.-.-</ecNumber>
    </recommendedName>
</protein>
<evidence type="ECO:0000313" key="9">
    <source>
        <dbReference type="Proteomes" id="UP000006251"/>
    </source>
</evidence>
<proteinExistence type="inferred from homology"/>
<dbReference type="OrthoDB" id="5795446at2"/>
<dbReference type="PROSITE" id="PS50828">
    <property type="entry name" value="SMR"/>
    <property type="match status" value="1"/>
</dbReference>
<dbReference type="GO" id="GO:0019843">
    <property type="term" value="F:rRNA binding"/>
    <property type="evidence" value="ECO:0007669"/>
    <property type="project" value="UniProtKB-UniRule"/>
</dbReference>
<comment type="subunit">
    <text evidence="6">Associates with collided ribosomes, but not with correctly translating polysomes.</text>
</comment>
<feature type="domain" description="Smr" evidence="7">
    <location>
        <begin position="106"/>
        <end position="181"/>
    </location>
</feature>
<evidence type="ECO:0000256" key="6">
    <source>
        <dbReference type="HAMAP-Rule" id="MF_01042"/>
    </source>
</evidence>
<keyword evidence="1 6" id="KW-0540">Nuclease</keyword>
<evidence type="ECO:0000256" key="5">
    <source>
        <dbReference type="ARBA" id="ARBA00022884"/>
    </source>
</evidence>
<dbReference type="EMBL" id="BAEQ01000025">
    <property type="protein sequence ID" value="GAC28567.1"/>
    <property type="molecule type" value="Genomic_DNA"/>
</dbReference>
<evidence type="ECO:0000256" key="1">
    <source>
        <dbReference type="ARBA" id="ARBA00022722"/>
    </source>
</evidence>
<dbReference type="SUPFAM" id="SSF160443">
    <property type="entry name" value="SMR domain-like"/>
    <property type="match status" value="1"/>
</dbReference>
<dbReference type="RefSeq" id="WP_006010828.1">
    <property type="nucleotide sequence ID" value="NZ_BAEQ01000025.1"/>
</dbReference>
<dbReference type="PANTHER" id="PTHR35562">
    <property type="entry name" value="DNA ENDONUCLEASE SMRA-RELATED"/>
    <property type="match status" value="1"/>
</dbReference>
<accession>K6ZDZ7</accession>
<dbReference type="GO" id="GO:0016787">
    <property type="term" value="F:hydrolase activity"/>
    <property type="evidence" value="ECO:0007669"/>
    <property type="project" value="UniProtKB-KW"/>
</dbReference>
<keyword evidence="5 6" id="KW-0694">RNA-binding</keyword>
<dbReference type="Pfam" id="PF01713">
    <property type="entry name" value="Smr"/>
    <property type="match status" value="1"/>
</dbReference>
<dbReference type="NCBIfam" id="NF003432">
    <property type="entry name" value="PRK04946.1"/>
    <property type="match status" value="1"/>
</dbReference>
<dbReference type="AlphaFoldDB" id="K6ZDZ7"/>
<dbReference type="InterPro" id="IPR036063">
    <property type="entry name" value="Smr_dom_sf"/>
</dbReference>
<evidence type="ECO:0000256" key="2">
    <source>
        <dbReference type="ARBA" id="ARBA00022730"/>
    </source>
</evidence>
<keyword evidence="2 6" id="KW-0699">rRNA-binding</keyword>
<comment type="similarity">
    <text evidence="6">Belongs to the SmrB family.</text>
</comment>
<dbReference type="HAMAP" id="MF_01042">
    <property type="entry name" value="SmrB"/>
    <property type="match status" value="1"/>
</dbReference>
<comment type="function">
    <text evidence="6">Acts as a ribosome collision sensor. Detects stalled/collided disomes (pairs of ribosomes where the leading ribosome is stalled and a second ribosome has collided with it) and endonucleolytically cleaves mRNA at the 5' boundary of the stalled ribosome. Stalled/collided disomes form a new interface (primarily via the 30S subunits) that binds SmrB. Cleaved mRNA becomes available for tmRNA ligation, leading to ribosomal subunit dissociation and rescue of stalled ribosomes.</text>
</comment>
<dbReference type="InterPro" id="IPR022990">
    <property type="entry name" value="SmrB-like"/>
</dbReference>
<keyword evidence="4 6" id="KW-0378">Hydrolase</keyword>
<organism evidence="8 9">
    <name type="scientific">Brumicola pallidula DSM 14239 = ACAM 615</name>
    <dbReference type="NCBI Taxonomy" id="1121922"/>
    <lineage>
        <taxon>Bacteria</taxon>
        <taxon>Pseudomonadati</taxon>
        <taxon>Pseudomonadota</taxon>
        <taxon>Gammaproteobacteria</taxon>
        <taxon>Alteromonadales</taxon>
        <taxon>Alteromonadaceae</taxon>
        <taxon>Brumicola</taxon>
    </lineage>
</organism>
<evidence type="ECO:0000313" key="8">
    <source>
        <dbReference type="EMBL" id="GAC28567.1"/>
    </source>
</evidence>
<dbReference type="STRING" id="1121922.GCA_000428905_00959"/>
<gene>
    <name evidence="6" type="primary">smrB</name>
    <name evidence="8" type="ORF">GPAL_1704</name>
</gene>
<evidence type="ECO:0000256" key="3">
    <source>
        <dbReference type="ARBA" id="ARBA00022759"/>
    </source>
</evidence>
<dbReference type="Proteomes" id="UP000006251">
    <property type="component" value="Unassembled WGS sequence"/>
</dbReference>
<dbReference type="PANTHER" id="PTHR35562:SF1">
    <property type="entry name" value="UPF0115 PROTEIN YFCN"/>
    <property type="match status" value="1"/>
</dbReference>
<name>K6ZDZ7_9ALTE</name>
<dbReference type="EC" id="3.1.-.-" evidence="6"/>
<dbReference type="SMART" id="SM00463">
    <property type="entry name" value="SMR"/>
    <property type="match status" value="1"/>
</dbReference>
<evidence type="ECO:0000259" key="7">
    <source>
        <dbReference type="PROSITE" id="PS50828"/>
    </source>
</evidence>